<dbReference type="Proteomes" id="UP000694388">
    <property type="component" value="Unplaced"/>
</dbReference>
<evidence type="ECO:0000256" key="1">
    <source>
        <dbReference type="ARBA" id="ARBA00022723"/>
    </source>
</evidence>
<evidence type="ECO:0000313" key="7">
    <source>
        <dbReference type="Ensembl" id="ENSEBUP00000012884.1"/>
    </source>
</evidence>
<name>A0A8C4QC98_EPTBU</name>
<dbReference type="Pfam" id="PF15926">
    <property type="entry name" value="RNF220"/>
    <property type="match status" value="1"/>
</dbReference>
<dbReference type="GO" id="GO:0061630">
    <property type="term" value="F:ubiquitin protein ligase activity"/>
    <property type="evidence" value="ECO:0007669"/>
    <property type="project" value="TreeGrafter"/>
</dbReference>
<dbReference type="GeneTree" id="ENSGT00390000016573"/>
<dbReference type="SUPFAM" id="SSF57850">
    <property type="entry name" value="RING/U-box"/>
    <property type="match status" value="1"/>
</dbReference>
<evidence type="ECO:0000259" key="6">
    <source>
        <dbReference type="PROSITE" id="PS50089"/>
    </source>
</evidence>
<dbReference type="Pfam" id="PF13923">
    <property type="entry name" value="zf-C3HC4_2"/>
    <property type="match status" value="1"/>
</dbReference>
<dbReference type="OMA" id="YQRVHTN"/>
<feature type="compositionally biased region" description="Basic and acidic residues" evidence="5">
    <location>
        <begin position="1"/>
        <end position="10"/>
    </location>
</feature>
<keyword evidence="2 4" id="KW-0863">Zinc-finger</keyword>
<dbReference type="CDD" id="cd16563">
    <property type="entry name" value="RING-HC_RNF220"/>
    <property type="match status" value="1"/>
</dbReference>
<evidence type="ECO:0000256" key="5">
    <source>
        <dbReference type="SAM" id="MobiDB-lite"/>
    </source>
</evidence>
<evidence type="ECO:0000256" key="2">
    <source>
        <dbReference type="ARBA" id="ARBA00022771"/>
    </source>
</evidence>
<feature type="region of interest" description="Disordered" evidence="5">
    <location>
        <begin position="1"/>
        <end position="40"/>
    </location>
</feature>
<keyword evidence="8" id="KW-1185">Reference proteome</keyword>
<accession>A0A8C4QC98</accession>
<dbReference type="InterPro" id="IPR052443">
    <property type="entry name" value="E3_ubiq-ligase_RNF220-like"/>
</dbReference>
<feature type="compositionally biased region" description="Basic and acidic residues" evidence="5">
    <location>
        <begin position="16"/>
        <end position="31"/>
    </location>
</feature>
<dbReference type="InterPro" id="IPR040178">
    <property type="entry name" value="RNF220_RING"/>
</dbReference>
<dbReference type="InterPro" id="IPR001841">
    <property type="entry name" value="Znf_RING"/>
</dbReference>
<dbReference type="InterPro" id="IPR031824">
    <property type="entry name" value="RNF220_mid"/>
</dbReference>
<reference evidence="7" key="2">
    <citation type="submission" date="2025-09" db="UniProtKB">
        <authorList>
            <consortium name="Ensembl"/>
        </authorList>
    </citation>
    <scope>IDENTIFICATION</scope>
</reference>
<dbReference type="PANTHER" id="PTHR13459">
    <property type="entry name" value="E3 UBIQUITIN-PROTEIN LIGASE RNF220 ISOFORM X1"/>
    <property type="match status" value="1"/>
</dbReference>
<dbReference type="GO" id="GO:0008270">
    <property type="term" value="F:zinc ion binding"/>
    <property type="evidence" value="ECO:0007669"/>
    <property type="project" value="UniProtKB-KW"/>
</dbReference>
<dbReference type="Gene3D" id="3.30.40.10">
    <property type="entry name" value="Zinc/RING finger domain, C3HC4 (zinc finger)"/>
    <property type="match status" value="1"/>
</dbReference>
<dbReference type="PROSITE" id="PS50089">
    <property type="entry name" value="ZF_RING_2"/>
    <property type="match status" value="1"/>
</dbReference>
<evidence type="ECO:0000256" key="3">
    <source>
        <dbReference type="ARBA" id="ARBA00022833"/>
    </source>
</evidence>
<evidence type="ECO:0000313" key="8">
    <source>
        <dbReference type="Proteomes" id="UP000694388"/>
    </source>
</evidence>
<dbReference type="PANTHER" id="PTHR13459:SF1">
    <property type="entry name" value="E3 UBIQUITIN-PROTEIN LIGASE RNF220 ISOFORM X1"/>
    <property type="match status" value="1"/>
</dbReference>
<feature type="domain" description="RING-type" evidence="6">
    <location>
        <begin position="249"/>
        <end position="288"/>
    </location>
</feature>
<organism evidence="7 8">
    <name type="scientific">Eptatretus burgeri</name>
    <name type="common">Inshore hagfish</name>
    <dbReference type="NCBI Taxonomy" id="7764"/>
    <lineage>
        <taxon>Eukaryota</taxon>
        <taxon>Metazoa</taxon>
        <taxon>Chordata</taxon>
        <taxon>Craniata</taxon>
        <taxon>Vertebrata</taxon>
        <taxon>Cyclostomata</taxon>
        <taxon>Myxini</taxon>
        <taxon>Myxiniformes</taxon>
        <taxon>Myxinidae</taxon>
        <taxon>Eptatretinae</taxon>
        <taxon>Eptatretus</taxon>
    </lineage>
</organism>
<dbReference type="GO" id="GO:0016567">
    <property type="term" value="P:protein ubiquitination"/>
    <property type="evidence" value="ECO:0007669"/>
    <property type="project" value="TreeGrafter"/>
</dbReference>
<proteinExistence type="predicted"/>
<dbReference type="AlphaFoldDB" id="A0A8C4QC98"/>
<reference evidence="7" key="1">
    <citation type="submission" date="2025-08" db="UniProtKB">
        <authorList>
            <consortium name="Ensembl"/>
        </authorList>
    </citation>
    <scope>IDENTIFICATION</scope>
</reference>
<dbReference type="Ensembl" id="ENSEBUT00000013460.1">
    <property type="protein sequence ID" value="ENSEBUP00000012884.1"/>
    <property type="gene ID" value="ENSEBUG00000008161.1"/>
</dbReference>
<keyword evidence="3" id="KW-0862">Zinc</keyword>
<keyword evidence="1" id="KW-0479">Metal-binding</keyword>
<evidence type="ECO:0000256" key="4">
    <source>
        <dbReference type="PROSITE-ProRule" id="PRU00175"/>
    </source>
</evidence>
<sequence length="301" mass="33507">MDEQAAKGEDATAGERLLRVESNKEIRENGKRHSKRRRAPHVQPCPVCSRLLSGSQQAMSRHVEACLKKQSVPDEVEEEVMSSASEGEAYDEYTWCGQKRVRATSLLQGGFRGSGFATCSSVEPQDSDGDLDVDGDETLAYGKPQYTEADIIQACVENTAMVDECEVLQDALLNREATGSQQIQVNCKRNITDLPSTSQYNTMTAEPQKTQKNSKIERVCDSSTAAIEALRNRVAELEALTCHGENYKCLICMEPYTVPLTSIQCWHVHCEECWMRTLGVKKLCPQCNTITSPGDLRKIYL</sequence>
<protein>
    <submittedName>
        <fullName evidence="7">Ring finger protein 220</fullName>
    </submittedName>
</protein>
<dbReference type="InterPro" id="IPR013083">
    <property type="entry name" value="Znf_RING/FYVE/PHD"/>
</dbReference>